<proteinExistence type="predicted"/>
<dbReference type="Gene3D" id="3.40.50.1000">
    <property type="entry name" value="HAD superfamily/HAD-like"/>
    <property type="match status" value="1"/>
</dbReference>
<dbReference type="SFLD" id="SFLDS00003">
    <property type="entry name" value="Haloacid_Dehalogenase"/>
    <property type="match status" value="1"/>
</dbReference>
<dbReference type="STRING" id="1194083.BN12_80010"/>
<accession>A0A077M817</accession>
<dbReference type="AlphaFoldDB" id="A0A077M817"/>
<dbReference type="NCBIfam" id="TIGR01428">
    <property type="entry name" value="HAD_type_II"/>
    <property type="match status" value="1"/>
</dbReference>
<comment type="caution">
    <text evidence="2">The sequence shown here is derived from an EMBL/GenBank/DDBJ whole genome shotgun (WGS) entry which is preliminary data.</text>
</comment>
<dbReference type="InterPro" id="IPR006328">
    <property type="entry name" value="2-HAD"/>
</dbReference>
<evidence type="ECO:0000313" key="3">
    <source>
        <dbReference type="Proteomes" id="UP000035721"/>
    </source>
</evidence>
<dbReference type="Pfam" id="PF00702">
    <property type="entry name" value="Hydrolase"/>
    <property type="match status" value="1"/>
</dbReference>
<dbReference type="PANTHER" id="PTHR43316:SF3">
    <property type="entry name" value="HALOACID DEHALOGENASE, TYPE II (AFU_ORTHOLOGUE AFUA_2G07750)-RELATED"/>
    <property type="match status" value="1"/>
</dbReference>
<dbReference type="RefSeq" id="WP_048549821.1">
    <property type="nucleotide sequence ID" value="NZ_HF570958.1"/>
</dbReference>
<dbReference type="SFLD" id="SFLDG01129">
    <property type="entry name" value="C1.5:_HAD__Beta-PGM__Phosphata"/>
    <property type="match status" value="1"/>
</dbReference>
<organism evidence="2 3">
    <name type="scientific">Nostocoides japonicum T1-X7</name>
    <dbReference type="NCBI Taxonomy" id="1194083"/>
    <lineage>
        <taxon>Bacteria</taxon>
        <taxon>Bacillati</taxon>
        <taxon>Actinomycetota</taxon>
        <taxon>Actinomycetes</taxon>
        <taxon>Micrococcales</taxon>
        <taxon>Intrasporangiaceae</taxon>
        <taxon>Nostocoides</taxon>
    </lineage>
</organism>
<dbReference type="PANTHER" id="PTHR43316">
    <property type="entry name" value="HYDROLASE, HALOACID DELAHOGENASE-RELATED"/>
    <property type="match status" value="1"/>
</dbReference>
<protein>
    <submittedName>
        <fullName evidence="2">Putative hydrolase</fullName>
    </submittedName>
</protein>
<name>A0A077M817_9MICO</name>
<dbReference type="GO" id="GO:0019120">
    <property type="term" value="F:hydrolase activity, acting on acid halide bonds, in C-halide compounds"/>
    <property type="evidence" value="ECO:0007669"/>
    <property type="project" value="InterPro"/>
</dbReference>
<gene>
    <name evidence="2" type="ORF">BN12_80010</name>
</gene>
<dbReference type="SUPFAM" id="SSF56784">
    <property type="entry name" value="HAD-like"/>
    <property type="match status" value="1"/>
</dbReference>
<dbReference type="OrthoDB" id="3774052at2"/>
<keyword evidence="1 2" id="KW-0378">Hydrolase</keyword>
<dbReference type="InterPro" id="IPR023214">
    <property type="entry name" value="HAD_sf"/>
</dbReference>
<dbReference type="Gene3D" id="1.10.150.750">
    <property type="match status" value="1"/>
</dbReference>
<dbReference type="InterPro" id="IPR036412">
    <property type="entry name" value="HAD-like_sf"/>
</dbReference>
<dbReference type="InterPro" id="IPR051540">
    <property type="entry name" value="S-2-haloacid_dehalogenase"/>
</dbReference>
<dbReference type="EMBL" id="CAJB01000414">
    <property type="protein sequence ID" value="CCH80219.1"/>
    <property type="molecule type" value="Genomic_DNA"/>
</dbReference>
<dbReference type="NCBIfam" id="TIGR01493">
    <property type="entry name" value="HAD-SF-IA-v2"/>
    <property type="match status" value="1"/>
</dbReference>
<sequence length="223" mass="25367">MDLAAKPKFVTFDMNGTLIDFRIDDAIRRAMGERIPAAIEATFLRLAGQLRIDECMGEWKPFHQIVEQSQRRATRILGLEYHEDDARAVYDQIPSRGPHPGVPAALRRLAETYPLAIITNTDDTQVQQLVDHLEAPFEVVITSEQQGVYKPRLRAFEGLLERLGVERHEIVHVSSSPQYDLRPAHDLGIPHTVYLDRGFEHDQPWLGYERITDIAQLPVILGA</sequence>
<dbReference type="Proteomes" id="UP000035721">
    <property type="component" value="Unassembled WGS sequence"/>
</dbReference>
<evidence type="ECO:0000313" key="2">
    <source>
        <dbReference type="EMBL" id="CCH80219.1"/>
    </source>
</evidence>
<dbReference type="PRINTS" id="PR00413">
    <property type="entry name" value="HADHALOGNASE"/>
</dbReference>
<reference evidence="2 3" key="1">
    <citation type="journal article" date="2013" name="ISME J.">
        <title>A metabolic model for members of the genus Tetrasphaera involved in enhanced biological phosphorus removal.</title>
        <authorList>
            <person name="Kristiansen R."/>
            <person name="Nguyen H.T.T."/>
            <person name="Saunders A.M."/>
            <person name="Nielsen J.L."/>
            <person name="Wimmer R."/>
            <person name="Le V.Q."/>
            <person name="McIlroy S.J."/>
            <person name="Petrovski S."/>
            <person name="Seviour R.J."/>
            <person name="Calteau A."/>
            <person name="Nielsen K.L."/>
            <person name="Nielsen P.H."/>
        </authorList>
    </citation>
    <scope>NUCLEOTIDE SEQUENCE [LARGE SCALE GENOMIC DNA]</scope>
    <source>
        <strain evidence="2 3">T1-X7</strain>
    </source>
</reference>
<dbReference type="NCBIfam" id="TIGR01549">
    <property type="entry name" value="HAD-SF-IA-v1"/>
    <property type="match status" value="1"/>
</dbReference>
<keyword evidence="3" id="KW-1185">Reference proteome</keyword>
<dbReference type="InterPro" id="IPR006439">
    <property type="entry name" value="HAD-SF_hydro_IA"/>
</dbReference>
<evidence type="ECO:0000256" key="1">
    <source>
        <dbReference type="ARBA" id="ARBA00022801"/>
    </source>
</evidence>